<dbReference type="EMBL" id="LC576450">
    <property type="protein sequence ID" value="BCK60946.1"/>
    <property type="molecule type" value="Viral_cRNA"/>
</dbReference>
<evidence type="ECO:0000313" key="1">
    <source>
        <dbReference type="EMBL" id="BCK60946.1"/>
    </source>
</evidence>
<evidence type="ECO:0000313" key="2">
    <source>
        <dbReference type="Proteomes" id="UP000888200"/>
    </source>
</evidence>
<protein>
    <submittedName>
        <fullName evidence="1">Uncharacterized protein</fullName>
    </submittedName>
</protein>
<gene>
    <name evidence="1" type="primary">P5</name>
</gene>
<keyword evidence="2" id="KW-1185">Reference proteome</keyword>
<dbReference type="Pfam" id="PF22875">
    <property type="entry name" value="Glu2-Pro"/>
    <property type="match status" value="1"/>
</dbReference>
<organism evidence="1 2">
    <name type="scientific">Chrysanthemum mosaic-associated virus</name>
    <dbReference type="NCBI Taxonomy" id="2746510"/>
    <lineage>
        <taxon>Viruses</taxon>
        <taxon>Riboviria</taxon>
        <taxon>Orthornavirae</taxon>
        <taxon>Negarnaviricota</taxon>
        <taxon>Polyploviricotina</taxon>
        <taxon>Bunyaviricetes</taxon>
        <taxon>Elliovirales</taxon>
        <taxon>Fimoviridae</taxon>
        <taxon>Emaravirus</taxon>
        <taxon>Emaravirus chrysanthemi</taxon>
    </lineage>
</organism>
<dbReference type="RefSeq" id="YP_010840377.1">
    <property type="nucleotide sequence ID" value="NC_078666.1"/>
</dbReference>
<reference evidence="1" key="1">
    <citation type="journal article" date="2021" name="Arch. Virol.">
        <title>Complete nucleotide sequence of chrysanthemum mosaic-associated virus, a novel emaravirus infecting chrysanthemum.</title>
        <authorList>
            <person name="Kubota K."/>
            <person name="Yanagisawa H."/>
            <person name="Chiaki Y."/>
            <person name="Yamasaki J."/>
            <person name="Horikawa H."/>
            <person name="Tsunekawa K."/>
            <person name="Morita Y."/>
            <person name="Kadono F."/>
        </authorList>
    </citation>
    <scope>NUCLEOTIDE SEQUENCE</scope>
    <source>
        <strain evidence="1">Aichi_Toyohashi_2018</strain>
    </source>
</reference>
<sequence>MIRFILSCILLIHFATVFSVPKNKIYNIIDVDDSCNWFTMVTSIPKLNYNDFYTIQFWVHFGCGQVSEIGLKKNLHGNTFSTFVNHRLNCTSEDWKSSDLNLNQIDFKGNGFVKISGLILDRVLMVKINDNYIGSVYIGYNYSRIELGFEVEKLSEKSVNLGYIYHDGCYLNKN</sequence>
<dbReference type="KEGG" id="vg:80551272"/>
<dbReference type="Proteomes" id="UP000888200">
    <property type="component" value="Genome"/>
</dbReference>
<dbReference type="GeneID" id="80551272"/>
<proteinExistence type="predicted"/>
<name>A0AAU9BL63_9VIRU</name>
<accession>A0AAU9BL63</accession>